<dbReference type="GeneID" id="41965798"/>
<reference evidence="4" key="2">
    <citation type="submission" date="2019-10" db="EMBL/GenBank/DDBJ databases">
        <authorList>
            <consortium name="NCBI Genome Project"/>
        </authorList>
    </citation>
    <scope>NUCLEOTIDE SEQUENCE</scope>
    <source>
        <strain evidence="4">NI907</strain>
    </source>
</reference>
<evidence type="ECO:0000313" key="3">
    <source>
        <dbReference type="Proteomes" id="UP000515153"/>
    </source>
</evidence>
<evidence type="ECO:0000313" key="4">
    <source>
        <dbReference type="RefSeq" id="XP_030980118.1"/>
    </source>
</evidence>
<dbReference type="Proteomes" id="UP000515153">
    <property type="component" value="Chromosome VII"/>
</dbReference>
<dbReference type="GO" id="GO:0019748">
    <property type="term" value="P:secondary metabolic process"/>
    <property type="evidence" value="ECO:0007669"/>
    <property type="project" value="TreeGrafter"/>
</dbReference>
<dbReference type="RefSeq" id="XP_030980118.1">
    <property type="nucleotide sequence ID" value="XM_031130893.1"/>
</dbReference>
<dbReference type="Pfam" id="PF03959">
    <property type="entry name" value="FSH1"/>
    <property type="match status" value="1"/>
</dbReference>
<dbReference type="GO" id="GO:0005737">
    <property type="term" value="C:cytoplasm"/>
    <property type="evidence" value="ECO:0007669"/>
    <property type="project" value="TreeGrafter"/>
</dbReference>
<gene>
    <name evidence="4" type="ORF">PgNI_10919</name>
</gene>
<reference evidence="3 4" key="1">
    <citation type="journal article" date="2019" name="Mol. Biol. Evol.">
        <title>Blast fungal genomes show frequent chromosomal changes, gene gains and losses, and effector gene turnover.</title>
        <authorList>
            <person name="Gomez Luciano L.B."/>
            <person name="Jason Tsai I."/>
            <person name="Chuma I."/>
            <person name="Tosa Y."/>
            <person name="Chen Y.H."/>
            <person name="Li J.Y."/>
            <person name="Li M.Y."/>
            <person name="Jade Lu M.Y."/>
            <person name="Nakayashiki H."/>
            <person name="Li W.H."/>
        </authorList>
    </citation>
    <scope>NUCLEOTIDE SEQUENCE [LARGE SCALE GENOMIC DNA]</scope>
    <source>
        <strain evidence="3 4">NI907</strain>
    </source>
</reference>
<dbReference type="Gene3D" id="3.40.50.1820">
    <property type="entry name" value="alpha/beta hydrolase"/>
    <property type="match status" value="1"/>
</dbReference>
<accession>A0A6P8AYX4</accession>
<protein>
    <recommendedName>
        <fullName evidence="2">Serine hydrolase domain-containing protein</fullName>
    </recommendedName>
</protein>
<dbReference type="KEGG" id="pgri:PgNI_10919"/>
<dbReference type="GO" id="GO:0016787">
    <property type="term" value="F:hydrolase activity"/>
    <property type="evidence" value="ECO:0007669"/>
    <property type="project" value="UniProtKB-KW"/>
</dbReference>
<dbReference type="PANTHER" id="PTHR48070">
    <property type="entry name" value="ESTERASE OVCA2"/>
    <property type="match status" value="1"/>
</dbReference>
<reference evidence="4" key="3">
    <citation type="submission" date="2025-08" db="UniProtKB">
        <authorList>
            <consortium name="RefSeq"/>
        </authorList>
    </citation>
    <scope>IDENTIFICATION</scope>
    <source>
        <strain evidence="4">NI907</strain>
    </source>
</reference>
<evidence type="ECO:0000259" key="2">
    <source>
        <dbReference type="Pfam" id="PF03959"/>
    </source>
</evidence>
<organism evidence="3 4">
    <name type="scientific">Pyricularia grisea</name>
    <name type="common">Crabgrass-specific blast fungus</name>
    <name type="synonym">Magnaporthe grisea</name>
    <dbReference type="NCBI Taxonomy" id="148305"/>
    <lineage>
        <taxon>Eukaryota</taxon>
        <taxon>Fungi</taxon>
        <taxon>Dikarya</taxon>
        <taxon>Ascomycota</taxon>
        <taxon>Pezizomycotina</taxon>
        <taxon>Sordariomycetes</taxon>
        <taxon>Sordariomycetidae</taxon>
        <taxon>Magnaporthales</taxon>
        <taxon>Pyriculariaceae</taxon>
        <taxon>Pyricularia</taxon>
    </lineage>
</organism>
<dbReference type="AlphaFoldDB" id="A0A6P8AYX4"/>
<dbReference type="InterPro" id="IPR005645">
    <property type="entry name" value="FSH-like_dom"/>
</dbReference>
<dbReference type="SUPFAM" id="SSF53474">
    <property type="entry name" value="alpha/beta-Hydrolases"/>
    <property type="match status" value="1"/>
</dbReference>
<keyword evidence="1" id="KW-0378">Hydrolase</keyword>
<feature type="domain" description="Serine hydrolase" evidence="2">
    <location>
        <begin position="3"/>
        <end position="277"/>
    </location>
</feature>
<dbReference type="InterPro" id="IPR029058">
    <property type="entry name" value="AB_hydrolase_fold"/>
</dbReference>
<dbReference type="GO" id="GO:0005634">
    <property type="term" value="C:nucleus"/>
    <property type="evidence" value="ECO:0007669"/>
    <property type="project" value="TreeGrafter"/>
</dbReference>
<proteinExistence type="predicted"/>
<dbReference type="OrthoDB" id="2094269at2759"/>
<dbReference type="PANTHER" id="PTHR48070:SF4">
    <property type="entry name" value="ESTERASE ALNB"/>
    <property type="match status" value="1"/>
</dbReference>
<keyword evidence="3" id="KW-1185">Reference proteome</keyword>
<dbReference type="InterPro" id="IPR050593">
    <property type="entry name" value="LovG"/>
</dbReference>
<sequence>MSRVRILALHGVGCSANILRAQLSTFIRAVDDHYEIVCIDGFFEWTRGPGIEKNNPGPFYTYTQAYGPSDILKSHKYLRDVISEQGPFDGVLGFSQGGAMALSYLYQQQQDGLTPDFKFAILLSSIVPFSADPRTHEEAIKHLCDPIQNPLPPNPQQQQLASEVRDILLHTFTTSSKIGATAAGYDNKHFFRPGADPADVPRVLHPRLLFLPGGGGDGKTADTPTRIAIPTVHAHGRMDFSFMKEASEAARELCEPRLARCLVHSGGHSPPQQPDEVAELVQAVRWAVRQYRETAHL</sequence>
<evidence type="ECO:0000256" key="1">
    <source>
        <dbReference type="ARBA" id="ARBA00022801"/>
    </source>
</evidence>
<name>A0A6P8AYX4_PYRGI</name>